<gene>
    <name evidence="1" type="ORF">RRG08_043117</name>
</gene>
<evidence type="ECO:0000313" key="1">
    <source>
        <dbReference type="EMBL" id="KAK3725703.1"/>
    </source>
</evidence>
<dbReference type="Proteomes" id="UP001283361">
    <property type="component" value="Unassembled WGS sequence"/>
</dbReference>
<dbReference type="EMBL" id="JAWDGP010007329">
    <property type="protein sequence ID" value="KAK3725703.1"/>
    <property type="molecule type" value="Genomic_DNA"/>
</dbReference>
<name>A0AAE0XYM5_9GAST</name>
<evidence type="ECO:0000313" key="2">
    <source>
        <dbReference type="Proteomes" id="UP001283361"/>
    </source>
</evidence>
<proteinExistence type="predicted"/>
<comment type="caution">
    <text evidence="1">The sequence shown here is derived from an EMBL/GenBank/DDBJ whole genome shotgun (WGS) entry which is preliminary data.</text>
</comment>
<sequence length="120" mass="13632">MPSKTRQDSRTFRRHPALITIIRINQTGEGIRTILSVTRWDAPGPVMGRHVTPRASGCTRHTKYSHDNEMSPGASRKYLHLTHRAICGSADVHDNAATKYRIPQVFLSQTYDGLTLWTQY</sequence>
<keyword evidence="2" id="KW-1185">Reference proteome</keyword>
<dbReference type="AlphaFoldDB" id="A0AAE0XYM5"/>
<protein>
    <submittedName>
        <fullName evidence="1">Uncharacterized protein</fullName>
    </submittedName>
</protein>
<reference evidence="1" key="1">
    <citation type="journal article" date="2023" name="G3 (Bethesda)">
        <title>A reference genome for the long-term kleptoplast-retaining sea slug Elysia crispata morphotype clarki.</title>
        <authorList>
            <person name="Eastman K.E."/>
            <person name="Pendleton A.L."/>
            <person name="Shaikh M.A."/>
            <person name="Suttiyut T."/>
            <person name="Ogas R."/>
            <person name="Tomko P."/>
            <person name="Gavelis G."/>
            <person name="Widhalm J.R."/>
            <person name="Wisecaver J.H."/>
        </authorList>
    </citation>
    <scope>NUCLEOTIDE SEQUENCE</scope>
    <source>
        <strain evidence="1">ECLA1</strain>
    </source>
</reference>
<organism evidence="1 2">
    <name type="scientific">Elysia crispata</name>
    <name type="common">lettuce slug</name>
    <dbReference type="NCBI Taxonomy" id="231223"/>
    <lineage>
        <taxon>Eukaryota</taxon>
        <taxon>Metazoa</taxon>
        <taxon>Spiralia</taxon>
        <taxon>Lophotrochozoa</taxon>
        <taxon>Mollusca</taxon>
        <taxon>Gastropoda</taxon>
        <taxon>Heterobranchia</taxon>
        <taxon>Euthyneura</taxon>
        <taxon>Panpulmonata</taxon>
        <taxon>Sacoglossa</taxon>
        <taxon>Placobranchoidea</taxon>
        <taxon>Plakobranchidae</taxon>
        <taxon>Elysia</taxon>
    </lineage>
</organism>
<accession>A0AAE0XYM5</accession>